<evidence type="ECO:0000313" key="1">
    <source>
        <dbReference type="EMBL" id="ACN83223.1"/>
    </source>
</evidence>
<dbReference type="AlphaFoldDB" id="A0A3B6VBE0"/>
<accession>A0A3B6VBE0</accession>
<dbReference type="STRING" id="565034.BHWA1_00729"/>
<dbReference type="EMBL" id="CP001357">
    <property type="protein sequence ID" value="ACN83223.1"/>
    <property type="molecule type" value="Genomic_DNA"/>
</dbReference>
<name>A0A3B6VBE0_BRAHW</name>
<proteinExistence type="predicted"/>
<dbReference type="RefSeq" id="WP_012670272.1">
    <property type="nucleotide sequence ID" value="NC_012225.1"/>
</dbReference>
<evidence type="ECO:0000313" key="2">
    <source>
        <dbReference type="Proteomes" id="UP000001803"/>
    </source>
</evidence>
<sequence length="95" mass="10995">MVKDAYNSFNILDLNVNTLISINNSNINMKEDNAWNNLKNSNYDFAITENILMNDSSVPYIIIYSGIKNDKEILLEFLLYHLNGIHLIKITLKML</sequence>
<organism evidence="1 2">
    <name type="scientific">Brachyspira hyodysenteriae (strain ATCC 49526 / WA1)</name>
    <dbReference type="NCBI Taxonomy" id="565034"/>
    <lineage>
        <taxon>Bacteria</taxon>
        <taxon>Pseudomonadati</taxon>
        <taxon>Spirochaetota</taxon>
        <taxon>Spirochaetia</taxon>
        <taxon>Brachyspirales</taxon>
        <taxon>Brachyspiraceae</taxon>
        <taxon>Brachyspira</taxon>
    </lineage>
</organism>
<reference evidence="1 2" key="1">
    <citation type="journal article" date="2009" name="PLoS ONE">
        <title>Genome sequence of the pathogenic intestinal spirochete Brachyspira hyodysenteriae reveals adaptations to its lifestyle in the porcine large intestine.</title>
        <authorList>
            <person name="Bellgard M.I."/>
            <person name="Wanchanthuek P."/>
            <person name="La T."/>
            <person name="Ryan K."/>
            <person name="Moolhuijzen P."/>
            <person name="Albertyn Z."/>
            <person name="Shaban B."/>
            <person name="Motro Y."/>
            <person name="Dunn D.S."/>
            <person name="Schibeci D."/>
            <person name="Hunter A."/>
            <person name="Barrero R."/>
            <person name="Phillips N.D."/>
            <person name="Hampson D.J."/>
        </authorList>
    </citation>
    <scope>NUCLEOTIDE SEQUENCE [LARGE SCALE GENOMIC DNA]</scope>
    <source>
        <strain evidence="2">ATCC 49526 / WA1</strain>
    </source>
</reference>
<keyword evidence="2" id="KW-1185">Reference proteome</keyword>
<dbReference type="KEGG" id="bhy:BHWA1_00729"/>
<dbReference type="Proteomes" id="UP000001803">
    <property type="component" value="Chromosome"/>
</dbReference>
<protein>
    <submittedName>
        <fullName evidence="1">Uncharacterized protein</fullName>
    </submittedName>
</protein>
<gene>
    <name evidence="1" type="ordered locus">BHWA1_00729</name>
</gene>